<dbReference type="PANTHER" id="PTHR34156:SF11">
    <property type="entry name" value="LIPOPROTEIN BSMA"/>
    <property type="match status" value="1"/>
</dbReference>
<feature type="chain" id="PRO_5019424906" evidence="2">
    <location>
        <begin position="24"/>
        <end position="104"/>
    </location>
</feature>
<dbReference type="InterPro" id="IPR036275">
    <property type="entry name" value="YdgH-like_sf"/>
</dbReference>
<evidence type="ECO:0000259" key="3">
    <source>
        <dbReference type="Pfam" id="PF07338"/>
    </source>
</evidence>
<evidence type="ECO:0000256" key="2">
    <source>
        <dbReference type="SAM" id="SignalP"/>
    </source>
</evidence>
<dbReference type="AlphaFoldDB" id="A0A427UUA8"/>
<evidence type="ECO:0000313" key="4">
    <source>
        <dbReference type="EMBL" id="RSE24057.1"/>
    </source>
</evidence>
<reference evidence="4 5" key="1">
    <citation type="submission" date="2018-10" db="EMBL/GenBank/DDBJ databases">
        <title>Transmission dynamics of multidrug resistant bacteria on intensive care unit surfaces.</title>
        <authorList>
            <person name="D'Souza A.W."/>
            <person name="Potter R.F."/>
            <person name="Wallace M."/>
            <person name="Shupe A."/>
            <person name="Patel S."/>
            <person name="Sun S."/>
            <person name="Gul D."/>
            <person name="Kwon J.H."/>
            <person name="Andleeb S."/>
            <person name="Burnham C.-A.D."/>
            <person name="Dantas G."/>
        </authorList>
    </citation>
    <scope>NUCLEOTIDE SEQUENCE [LARGE SCALE GENOMIC DNA]</scope>
    <source>
        <strain evidence="4 5">AS_373</strain>
    </source>
</reference>
<feature type="signal peptide" evidence="2">
    <location>
        <begin position="1"/>
        <end position="23"/>
    </location>
</feature>
<evidence type="ECO:0000256" key="1">
    <source>
        <dbReference type="ARBA" id="ARBA00022729"/>
    </source>
</evidence>
<gene>
    <name evidence="4" type="primary">bsmA</name>
    <name evidence="4" type="ORF">EGT71_15795</name>
</gene>
<feature type="domain" description="YdgH/BhsA/McbA-like" evidence="3">
    <location>
        <begin position="48"/>
        <end position="101"/>
    </location>
</feature>
<protein>
    <submittedName>
        <fullName evidence="4">Biofilm peroxide resistance protein BsmA</fullName>
    </submittedName>
</protein>
<dbReference type="OrthoDB" id="6415092at2"/>
<dbReference type="PROSITE" id="PS51257">
    <property type="entry name" value="PROKAR_LIPOPROTEIN"/>
    <property type="match status" value="1"/>
</dbReference>
<comment type="caution">
    <text evidence="4">The sequence shown here is derived from an EMBL/GenBank/DDBJ whole genome shotgun (WGS) entry which is preliminary data.</text>
</comment>
<dbReference type="InterPro" id="IPR010854">
    <property type="entry name" value="YdgH/BhsA/McbA-like_dom"/>
</dbReference>
<dbReference type="NCBIfam" id="NF011433">
    <property type="entry name" value="PRK14864.1"/>
    <property type="match status" value="1"/>
</dbReference>
<dbReference type="Gene3D" id="3.30.1660.10">
    <property type="entry name" value="Flavin-binding protein dodecin"/>
    <property type="match status" value="1"/>
</dbReference>
<dbReference type="InterPro" id="IPR051096">
    <property type="entry name" value="BhsA/McbA_stress_biofilm_assoc"/>
</dbReference>
<dbReference type="PANTHER" id="PTHR34156">
    <property type="entry name" value="OUTER MEMBRANE PROTEIN-RELATED-RELATED"/>
    <property type="match status" value="1"/>
</dbReference>
<dbReference type="InterPro" id="IPR025543">
    <property type="entry name" value="Dodecin-like"/>
</dbReference>
<sequence length="104" mass="11326">MRMQRLLPVLLAMLLSACGSLQGTPQPAPPVTDQPQEIQRSQTQGLIRMGTVSVMERGAPSDSEAAIKAKAIAAGADYYQILLNDETVVPGQWYSQAILYKKPR</sequence>
<keyword evidence="1 2" id="KW-0732">Signal</keyword>
<organism evidence="4 5">
    <name type="scientific">Atlantibacter subterraneus</name>
    <dbReference type="NCBI Taxonomy" id="255519"/>
    <lineage>
        <taxon>Bacteria</taxon>
        <taxon>Pseudomonadati</taxon>
        <taxon>Pseudomonadota</taxon>
        <taxon>Gammaproteobacteria</taxon>
        <taxon>Enterobacterales</taxon>
        <taxon>Enterobacteriaceae</taxon>
        <taxon>Atlantibacter</taxon>
    </lineage>
</organism>
<evidence type="ECO:0000313" key="5">
    <source>
        <dbReference type="Proteomes" id="UP000275331"/>
    </source>
</evidence>
<name>A0A427UUA8_9ENTR</name>
<dbReference type="EMBL" id="RHXB01000011">
    <property type="protein sequence ID" value="RSE24057.1"/>
    <property type="molecule type" value="Genomic_DNA"/>
</dbReference>
<proteinExistence type="predicted"/>
<dbReference type="Proteomes" id="UP000275331">
    <property type="component" value="Unassembled WGS sequence"/>
</dbReference>
<accession>A0A427UUA8</accession>
<dbReference type="Pfam" id="PF07338">
    <property type="entry name" value="YdgH_BhsA-like"/>
    <property type="match status" value="1"/>
</dbReference>
<dbReference type="GeneID" id="84666938"/>
<dbReference type="RefSeq" id="WP_125294178.1">
    <property type="nucleotide sequence ID" value="NZ_CP100494.1"/>
</dbReference>
<dbReference type="SUPFAM" id="SSF159871">
    <property type="entry name" value="YdgH-like"/>
    <property type="match status" value="1"/>
</dbReference>